<sequence length="177" mass="19792">MSKSAAGYGYLTSPSGSWHFPGGLRSEMVSFFRDFAGDSWKPASGTIVLDICLAVRYKLVKRVNYKTNYKKGYGCGCISTVNPHPEDLQVQTLHATQLAGEMDDQIVELIRKSRRDDAIALLTKQIDLLKQVEHLDDDKCMIVMLIRMAENLQKRLKDQTMSAKATAQKCGHHGSQL</sequence>
<gene>
    <name evidence="3" type="ORF">IZO911_LOCUS32878</name>
    <name evidence="1" type="ORF">JYZ213_LOCUS31021</name>
    <name evidence="6" type="ORF">KXQ929_LOCUS30123</name>
    <name evidence="5" type="ORF">OKA104_LOCUS28872</name>
    <name evidence="4" type="ORF">OXD698_LOCUS27498</name>
    <name evidence="2" type="ORF">VCS650_LOCUS29822</name>
</gene>
<dbReference type="Proteomes" id="UP000663845">
    <property type="component" value="Unassembled WGS sequence"/>
</dbReference>
<evidence type="ECO:0000313" key="4">
    <source>
        <dbReference type="EMBL" id="CAF3965259.1"/>
    </source>
</evidence>
<evidence type="ECO:0000313" key="7">
    <source>
        <dbReference type="Proteomes" id="UP000663881"/>
    </source>
</evidence>
<organism evidence="5 7">
    <name type="scientific">Adineta steineri</name>
    <dbReference type="NCBI Taxonomy" id="433720"/>
    <lineage>
        <taxon>Eukaryota</taxon>
        <taxon>Metazoa</taxon>
        <taxon>Spiralia</taxon>
        <taxon>Gnathifera</taxon>
        <taxon>Rotifera</taxon>
        <taxon>Eurotatoria</taxon>
        <taxon>Bdelloidea</taxon>
        <taxon>Adinetida</taxon>
        <taxon>Adinetidae</taxon>
        <taxon>Adineta</taxon>
    </lineage>
</organism>
<reference evidence="5" key="1">
    <citation type="submission" date="2021-02" db="EMBL/GenBank/DDBJ databases">
        <authorList>
            <person name="Nowell W R."/>
        </authorList>
    </citation>
    <scope>NUCLEOTIDE SEQUENCE</scope>
</reference>
<accession>A0A819MSX6</accession>
<dbReference type="AlphaFoldDB" id="A0A819MSX6"/>
<dbReference type="EMBL" id="CAJNON010000470">
    <property type="protein sequence ID" value="CAF1278371.1"/>
    <property type="molecule type" value="Genomic_DNA"/>
</dbReference>
<evidence type="ECO:0000313" key="1">
    <source>
        <dbReference type="EMBL" id="CAF1277152.1"/>
    </source>
</evidence>
<comment type="caution">
    <text evidence="5">The sequence shown here is derived from an EMBL/GenBank/DDBJ whole genome shotgun (WGS) entry which is preliminary data.</text>
</comment>
<dbReference type="Proteomes" id="UP000663844">
    <property type="component" value="Unassembled WGS sequence"/>
</dbReference>
<dbReference type="EMBL" id="CAJNOE010000583">
    <property type="protein sequence ID" value="CAF1279385.1"/>
    <property type="molecule type" value="Genomic_DNA"/>
</dbReference>
<name>A0A819MSX6_9BILA</name>
<dbReference type="Proteomes" id="UP000663881">
    <property type="component" value="Unassembled WGS sequence"/>
</dbReference>
<dbReference type="EMBL" id="CAJOBB010003226">
    <property type="protein sequence ID" value="CAF4028217.1"/>
    <property type="molecule type" value="Genomic_DNA"/>
</dbReference>
<dbReference type="Proteomes" id="UP000663860">
    <property type="component" value="Unassembled WGS sequence"/>
</dbReference>
<evidence type="ECO:0000313" key="3">
    <source>
        <dbReference type="EMBL" id="CAF1279385.1"/>
    </source>
</evidence>
<dbReference type="Proteomes" id="UP000663891">
    <property type="component" value="Unassembled WGS sequence"/>
</dbReference>
<dbReference type="EMBL" id="CAJNOG010000511">
    <property type="protein sequence ID" value="CAF1277152.1"/>
    <property type="molecule type" value="Genomic_DNA"/>
</dbReference>
<dbReference type="OrthoDB" id="10559362at2759"/>
<evidence type="ECO:0000313" key="6">
    <source>
        <dbReference type="EMBL" id="CAF4028217.1"/>
    </source>
</evidence>
<proteinExistence type="predicted"/>
<evidence type="ECO:0000313" key="5">
    <source>
        <dbReference type="EMBL" id="CAF3984800.1"/>
    </source>
</evidence>
<evidence type="ECO:0000313" key="2">
    <source>
        <dbReference type="EMBL" id="CAF1278371.1"/>
    </source>
</evidence>
<protein>
    <submittedName>
        <fullName evidence="5">Uncharacterized protein</fullName>
    </submittedName>
</protein>
<dbReference type="EMBL" id="CAJOAZ010002854">
    <property type="protein sequence ID" value="CAF3965259.1"/>
    <property type="molecule type" value="Genomic_DNA"/>
</dbReference>
<dbReference type="Proteomes" id="UP000663868">
    <property type="component" value="Unassembled WGS sequence"/>
</dbReference>
<dbReference type="EMBL" id="CAJOAY010002855">
    <property type="protein sequence ID" value="CAF3984800.1"/>
    <property type="molecule type" value="Genomic_DNA"/>
</dbReference>